<evidence type="ECO:0000313" key="3">
    <source>
        <dbReference type="EMBL" id="GGT53023.1"/>
    </source>
</evidence>
<comment type="caution">
    <text evidence="3">The sequence shown here is derived from an EMBL/GenBank/DDBJ whole genome shotgun (WGS) entry which is preliminary data.</text>
</comment>
<reference evidence="3" key="1">
    <citation type="journal article" date="2014" name="Int. J. Syst. Evol. Microbiol.">
        <title>Complete genome sequence of Corynebacterium casei LMG S-19264T (=DSM 44701T), isolated from a smear-ripened cheese.</title>
        <authorList>
            <consortium name="US DOE Joint Genome Institute (JGI-PGF)"/>
            <person name="Walter F."/>
            <person name="Albersmeier A."/>
            <person name="Kalinowski J."/>
            <person name="Ruckert C."/>
        </authorList>
    </citation>
    <scope>NUCLEOTIDE SEQUENCE</scope>
    <source>
        <strain evidence="3">JCM 3172</strain>
    </source>
</reference>
<dbReference type="Proteomes" id="UP000619486">
    <property type="component" value="Unassembled WGS sequence"/>
</dbReference>
<reference evidence="3" key="2">
    <citation type="submission" date="2020-09" db="EMBL/GenBank/DDBJ databases">
        <authorList>
            <person name="Sun Q."/>
            <person name="Ohkuma M."/>
        </authorList>
    </citation>
    <scope>NUCLEOTIDE SEQUENCE</scope>
    <source>
        <strain evidence="3">JCM 3172</strain>
    </source>
</reference>
<dbReference type="EMBL" id="BMQQ01000025">
    <property type="protein sequence ID" value="GGT53023.1"/>
    <property type="molecule type" value="Genomic_DNA"/>
</dbReference>
<evidence type="ECO:0000256" key="2">
    <source>
        <dbReference type="SAM" id="Phobius"/>
    </source>
</evidence>
<keyword evidence="4" id="KW-1185">Reference proteome</keyword>
<sequence length="83" mass="9329">MSGGNRREEEVRRMLDGPHPQVPADLAERAAERGSVLLHRHRLVRRTGWLLLWAAAVAFVVWASVTEPWVVPPAETSPPLEGW</sequence>
<dbReference type="RefSeq" id="WP_019889012.1">
    <property type="nucleotide sequence ID" value="NZ_BMQQ01000025.1"/>
</dbReference>
<name>A0A918LUU6_9ACTN</name>
<keyword evidence="2" id="KW-0812">Transmembrane</keyword>
<accession>A0A918LUU6</accession>
<gene>
    <name evidence="3" type="ORF">GCM10014713_53750</name>
</gene>
<evidence type="ECO:0000256" key="1">
    <source>
        <dbReference type="SAM" id="MobiDB-lite"/>
    </source>
</evidence>
<protein>
    <submittedName>
        <fullName evidence="3">Uncharacterized protein</fullName>
    </submittedName>
</protein>
<feature type="compositionally biased region" description="Basic and acidic residues" evidence="1">
    <location>
        <begin position="1"/>
        <end position="16"/>
    </location>
</feature>
<feature type="transmembrane region" description="Helical" evidence="2">
    <location>
        <begin position="47"/>
        <end position="65"/>
    </location>
</feature>
<keyword evidence="2" id="KW-1133">Transmembrane helix</keyword>
<dbReference type="AlphaFoldDB" id="A0A918LUU6"/>
<proteinExistence type="predicted"/>
<feature type="region of interest" description="Disordered" evidence="1">
    <location>
        <begin position="1"/>
        <end position="22"/>
    </location>
</feature>
<keyword evidence="2" id="KW-0472">Membrane</keyword>
<evidence type="ECO:0000313" key="4">
    <source>
        <dbReference type="Proteomes" id="UP000619486"/>
    </source>
</evidence>
<organism evidence="3 4">
    <name type="scientific">Streptomyces purpureus</name>
    <dbReference type="NCBI Taxonomy" id="1951"/>
    <lineage>
        <taxon>Bacteria</taxon>
        <taxon>Bacillati</taxon>
        <taxon>Actinomycetota</taxon>
        <taxon>Actinomycetes</taxon>
        <taxon>Kitasatosporales</taxon>
        <taxon>Streptomycetaceae</taxon>
        <taxon>Streptomyces</taxon>
    </lineage>
</organism>